<dbReference type="InterPro" id="IPR014325">
    <property type="entry name" value="RNA_pol_sigma-E_actinobac"/>
</dbReference>
<feature type="domain" description="RNA polymerase sigma-70 region 2" evidence="7">
    <location>
        <begin position="14"/>
        <end position="70"/>
    </location>
</feature>
<comment type="caution">
    <text evidence="9">The sequence shown here is derived from an EMBL/GenBank/DDBJ whole genome shotgun (WGS) entry which is preliminary data.</text>
</comment>
<keyword evidence="10" id="KW-1185">Reference proteome</keyword>
<dbReference type="EMBL" id="JADPUN010000059">
    <property type="protein sequence ID" value="MBF9128162.1"/>
    <property type="molecule type" value="Genomic_DNA"/>
</dbReference>
<evidence type="ECO:0000256" key="4">
    <source>
        <dbReference type="ARBA" id="ARBA00023125"/>
    </source>
</evidence>
<evidence type="ECO:0000313" key="10">
    <source>
        <dbReference type="Proteomes" id="UP000638560"/>
    </source>
</evidence>
<dbReference type="NCBIfam" id="TIGR02937">
    <property type="entry name" value="sigma70-ECF"/>
    <property type="match status" value="1"/>
</dbReference>
<dbReference type="Gene3D" id="1.10.1740.10">
    <property type="match status" value="1"/>
</dbReference>
<dbReference type="PANTHER" id="PTHR43133:SF50">
    <property type="entry name" value="ECF RNA POLYMERASE SIGMA FACTOR SIGM"/>
    <property type="match status" value="1"/>
</dbReference>
<dbReference type="PANTHER" id="PTHR43133">
    <property type="entry name" value="RNA POLYMERASE ECF-TYPE SIGMA FACTO"/>
    <property type="match status" value="1"/>
</dbReference>
<dbReference type="InterPro" id="IPR013249">
    <property type="entry name" value="RNA_pol_sigma70_r4_t2"/>
</dbReference>
<dbReference type="InterPro" id="IPR013324">
    <property type="entry name" value="RNA_pol_sigma_r3/r4-like"/>
</dbReference>
<feature type="region of interest" description="Disordered" evidence="6">
    <location>
        <begin position="154"/>
        <end position="209"/>
    </location>
</feature>
<evidence type="ECO:0000259" key="8">
    <source>
        <dbReference type="Pfam" id="PF08281"/>
    </source>
</evidence>
<sequence length="209" mass="23127">MDDDGFREFVEVRYADLLRTAYLLTGTRDAAQDLLHAALLKAMRRWRRLDEPVAYVRKILVNERTSRWRRMGSRELLTATVPDRVRPDAAEAVVVRDELMTALQKLPARMRAVLVLRYWEDQSEADTAALLNCSVGTVKSQAARGLTRLREVLASENGSSGDRPASSVPVVPPTRPVRPLQPLPPVPPLPTVPPLPPVPPGNMIVGGNA</sequence>
<dbReference type="CDD" id="cd06171">
    <property type="entry name" value="Sigma70_r4"/>
    <property type="match status" value="1"/>
</dbReference>
<comment type="similarity">
    <text evidence="1">Belongs to the sigma-70 factor family. ECF subfamily.</text>
</comment>
<dbReference type="Pfam" id="PF04542">
    <property type="entry name" value="Sigma70_r2"/>
    <property type="match status" value="1"/>
</dbReference>
<dbReference type="SUPFAM" id="SSF88659">
    <property type="entry name" value="Sigma3 and sigma4 domains of RNA polymerase sigma factors"/>
    <property type="match status" value="1"/>
</dbReference>
<evidence type="ECO:0000256" key="5">
    <source>
        <dbReference type="ARBA" id="ARBA00023163"/>
    </source>
</evidence>
<keyword evidence="3" id="KW-0731">Sigma factor</keyword>
<dbReference type="InterPro" id="IPR007627">
    <property type="entry name" value="RNA_pol_sigma70_r2"/>
</dbReference>
<keyword evidence="4" id="KW-0238">DNA-binding</keyword>
<evidence type="ECO:0000256" key="2">
    <source>
        <dbReference type="ARBA" id="ARBA00023015"/>
    </source>
</evidence>
<dbReference type="InterPro" id="IPR014284">
    <property type="entry name" value="RNA_pol_sigma-70_dom"/>
</dbReference>
<feature type="compositionally biased region" description="Pro residues" evidence="6">
    <location>
        <begin position="170"/>
        <end position="200"/>
    </location>
</feature>
<reference evidence="9 10" key="1">
    <citation type="submission" date="2020-11" db="EMBL/GenBank/DDBJ databases">
        <title>A novel isolate from a Black sea contaminated sediment with potential to produce alkanes: Plantactinospora alkalitolerans sp. nov.</title>
        <authorList>
            <person name="Carro L."/>
            <person name="Veyisoglu A."/>
            <person name="Guven K."/>
            <person name="Schumann P."/>
            <person name="Klenk H.-P."/>
            <person name="Sahin N."/>
        </authorList>
    </citation>
    <scope>NUCLEOTIDE SEQUENCE [LARGE SCALE GENOMIC DNA]</scope>
    <source>
        <strain evidence="9 10">S1510</strain>
    </source>
</reference>
<dbReference type="SUPFAM" id="SSF88946">
    <property type="entry name" value="Sigma2 domain of RNA polymerase sigma factors"/>
    <property type="match status" value="1"/>
</dbReference>
<evidence type="ECO:0000256" key="1">
    <source>
        <dbReference type="ARBA" id="ARBA00010641"/>
    </source>
</evidence>
<evidence type="ECO:0000313" key="9">
    <source>
        <dbReference type="EMBL" id="MBF9128162.1"/>
    </source>
</evidence>
<gene>
    <name evidence="9" type="ORF">I0C86_04020</name>
</gene>
<protein>
    <submittedName>
        <fullName evidence="9">SigE family RNA polymerase sigma factor</fullName>
    </submittedName>
</protein>
<dbReference type="Pfam" id="PF08281">
    <property type="entry name" value="Sigma70_r4_2"/>
    <property type="match status" value="1"/>
</dbReference>
<dbReference type="Gene3D" id="1.10.10.10">
    <property type="entry name" value="Winged helix-like DNA-binding domain superfamily/Winged helix DNA-binding domain"/>
    <property type="match status" value="1"/>
</dbReference>
<organism evidence="9 10">
    <name type="scientific">Plantactinospora alkalitolerans</name>
    <dbReference type="NCBI Taxonomy" id="2789879"/>
    <lineage>
        <taxon>Bacteria</taxon>
        <taxon>Bacillati</taxon>
        <taxon>Actinomycetota</taxon>
        <taxon>Actinomycetes</taxon>
        <taxon>Micromonosporales</taxon>
        <taxon>Micromonosporaceae</taxon>
        <taxon>Plantactinospora</taxon>
    </lineage>
</organism>
<dbReference type="RefSeq" id="WP_196199823.1">
    <property type="nucleotide sequence ID" value="NZ_JADPUN010000059.1"/>
</dbReference>
<feature type="domain" description="RNA polymerase sigma factor 70 region 4 type 2" evidence="8">
    <location>
        <begin position="97"/>
        <end position="149"/>
    </location>
</feature>
<name>A0ABS0GPP6_9ACTN</name>
<dbReference type="InterPro" id="IPR039425">
    <property type="entry name" value="RNA_pol_sigma-70-like"/>
</dbReference>
<evidence type="ECO:0000256" key="6">
    <source>
        <dbReference type="SAM" id="MobiDB-lite"/>
    </source>
</evidence>
<keyword evidence="2" id="KW-0805">Transcription regulation</keyword>
<dbReference type="NCBIfam" id="TIGR02983">
    <property type="entry name" value="SigE-fam_strep"/>
    <property type="match status" value="1"/>
</dbReference>
<proteinExistence type="inferred from homology"/>
<dbReference type="Proteomes" id="UP000638560">
    <property type="component" value="Unassembled WGS sequence"/>
</dbReference>
<dbReference type="InterPro" id="IPR013325">
    <property type="entry name" value="RNA_pol_sigma_r2"/>
</dbReference>
<accession>A0ABS0GPP6</accession>
<evidence type="ECO:0000256" key="3">
    <source>
        <dbReference type="ARBA" id="ARBA00023082"/>
    </source>
</evidence>
<dbReference type="InterPro" id="IPR036388">
    <property type="entry name" value="WH-like_DNA-bd_sf"/>
</dbReference>
<keyword evidence="5" id="KW-0804">Transcription</keyword>
<evidence type="ECO:0000259" key="7">
    <source>
        <dbReference type="Pfam" id="PF04542"/>
    </source>
</evidence>